<dbReference type="KEGG" id="acz:Acaty_c2039"/>
<reference evidence="3 4" key="1">
    <citation type="journal article" date="2009" name="J. Bacteriol.">
        <title>Draft genome sequence of the extremely acidophilic bacterium Acidithiobacillus caldus ATCC 51756 reveals metabolic versatility in the genus Acidithiobacillus.</title>
        <authorList>
            <person name="Valdes J."/>
            <person name="Quatrini R."/>
            <person name="Hallberg K."/>
            <person name="Dopson M."/>
            <person name="Valenzuela P.D."/>
            <person name="Holmes D.S."/>
        </authorList>
    </citation>
    <scope>NUCLEOTIDE SEQUENCE [LARGE SCALE GENOMIC DNA]</scope>
    <source>
        <strain evidence="4">ATCC 51756 / DSM 8584 / KU</strain>
    </source>
</reference>
<dbReference type="SUPFAM" id="SSF52402">
    <property type="entry name" value="Adenine nucleotide alpha hydrolases-like"/>
    <property type="match status" value="1"/>
</dbReference>
<dbReference type="Proteomes" id="UP000005522">
    <property type="component" value="Chromosome"/>
</dbReference>
<dbReference type="PANTHER" id="PTHR46268:SF15">
    <property type="entry name" value="UNIVERSAL STRESS PROTEIN HP_0031"/>
    <property type="match status" value="1"/>
</dbReference>
<sequence length="142" mass="15353">MFHRILLAADGSAASEAAVHEAFQLAQHSSEALHIVTVVDVYGAYYATPESIRFLQAEGHKLLQDLQTRAQSKGISVQTRLLETDVGGKHISDILLAEAERVQAQLIVVGSHGWRGMRKLLIGSVAQAVCQQAHCSVLVARS</sequence>
<dbReference type="PANTHER" id="PTHR46268">
    <property type="entry name" value="STRESS RESPONSE PROTEIN NHAX"/>
    <property type="match status" value="1"/>
</dbReference>
<dbReference type="PRINTS" id="PR01438">
    <property type="entry name" value="UNVRSLSTRESS"/>
</dbReference>
<dbReference type="CDD" id="cd00293">
    <property type="entry name" value="USP-like"/>
    <property type="match status" value="1"/>
</dbReference>
<evidence type="ECO:0000256" key="1">
    <source>
        <dbReference type="ARBA" id="ARBA00008791"/>
    </source>
</evidence>
<dbReference type="EMBL" id="CP005986">
    <property type="protein sequence ID" value="AIA55895.1"/>
    <property type="molecule type" value="Genomic_DNA"/>
</dbReference>
<protein>
    <submittedName>
        <fullName evidence="3">Universal stress protein UspA</fullName>
    </submittedName>
</protein>
<dbReference type="InterPro" id="IPR006016">
    <property type="entry name" value="UspA"/>
</dbReference>
<dbReference type="RefSeq" id="WP_004873185.1">
    <property type="nucleotide sequence ID" value="NZ_CP005986.1"/>
</dbReference>
<comment type="similarity">
    <text evidence="1">Belongs to the universal stress protein A family.</text>
</comment>
<dbReference type="AlphaFoldDB" id="A0A059ZWC5"/>
<organism evidence="3 4">
    <name type="scientific">Acidithiobacillus caldus (strain ATCC 51756 / DSM 8584 / KU)</name>
    <dbReference type="NCBI Taxonomy" id="637389"/>
    <lineage>
        <taxon>Bacteria</taxon>
        <taxon>Pseudomonadati</taxon>
        <taxon>Pseudomonadota</taxon>
        <taxon>Acidithiobacillia</taxon>
        <taxon>Acidithiobacillales</taxon>
        <taxon>Acidithiobacillaceae</taxon>
        <taxon>Acidithiobacillus</taxon>
    </lineage>
</organism>
<accession>A0A059ZWC5</accession>
<dbReference type="eggNOG" id="COG0589">
    <property type="taxonomic scope" value="Bacteria"/>
</dbReference>
<evidence type="ECO:0000313" key="3">
    <source>
        <dbReference type="EMBL" id="AIA55895.1"/>
    </source>
</evidence>
<dbReference type="GeneID" id="92932112"/>
<name>A0A059ZWC5_ACICK</name>
<dbReference type="InterPro" id="IPR014729">
    <property type="entry name" value="Rossmann-like_a/b/a_fold"/>
</dbReference>
<evidence type="ECO:0000259" key="2">
    <source>
        <dbReference type="Pfam" id="PF00582"/>
    </source>
</evidence>
<dbReference type="HOGENOM" id="CLU_049301_11_0_6"/>
<evidence type="ECO:0000313" key="4">
    <source>
        <dbReference type="Proteomes" id="UP000005522"/>
    </source>
</evidence>
<gene>
    <name evidence="3" type="ORF">Acaty_c2039</name>
</gene>
<dbReference type="Pfam" id="PF00582">
    <property type="entry name" value="Usp"/>
    <property type="match status" value="1"/>
</dbReference>
<feature type="domain" description="UspA" evidence="2">
    <location>
        <begin position="1"/>
        <end position="141"/>
    </location>
</feature>
<dbReference type="InterPro" id="IPR006015">
    <property type="entry name" value="Universal_stress_UspA"/>
</dbReference>
<proteinExistence type="inferred from homology"/>
<dbReference type="Gene3D" id="3.40.50.620">
    <property type="entry name" value="HUPs"/>
    <property type="match status" value="1"/>
</dbReference>